<keyword evidence="1" id="KW-1133">Transmembrane helix</keyword>
<evidence type="ECO:0000313" key="3">
    <source>
        <dbReference type="Proteomes" id="UP000683310"/>
    </source>
</evidence>
<feature type="transmembrane region" description="Helical" evidence="1">
    <location>
        <begin position="141"/>
        <end position="163"/>
    </location>
</feature>
<protein>
    <recommendedName>
        <fullName evidence="4">DUF4386 family protein</fullName>
    </recommendedName>
</protein>
<dbReference type="RefSeq" id="WP_213557657.1">
    <property type="nucleotide sequence ID" value="NZ_JBHXAJ010000011.1"/>
</dbReference>
<feature type="transmembrane region" description="Helical" evidence="1">
    <location>
        <begin position="175"/>
        <end position="191"/>
    </location>
</feature>
<name>A0ABX8CSP9_9NOCA</name>
<reference evidence="2 3" key="1">
    <citation type="submission" date="2021-04" db="EMBL/GenBank/DDBJ databases">
        <title>Nocardia tengchongensis.</title>
        <authorList>
            <person name="Zhuang k."/>
            <person name="Ran Y."/>
            <person name="Li W."/>
        </authorList>
    </citation>
    <scope>NUCLEOTIDE SEQUENCE [LARGE SCALE GENOMIC DNA]</scope>
    <source>
        <strain evidence="2 3">CFH S0057</strain>
    </source>
</reference>
<organism evidence="2 3">
    <name type="scientific">Nocardia tengchongensis</name>
    <dbReference type="NCBI Taxonomy" id="2055889"/>
    <lineage>
        <taxon>Bacteria</taxon>
        <taxon>Bacillati</taxon>
        <taxon>Actinomycetota</taxon>
        <taxon>Actinomycetes</taxon>
        <taxon>Mycobacteriales</taxon>
        <taxon>Nocardiaceae</taxon>
        <taxon>Nocardia</taxon>
    </lineage>
</organism>
<accession>A0ABX8CSP9</accession>
<keyword evidence="3" id="KW-1185">Reference proteome</keyword>
<proteinExistence type="predicted"/>
<evidence type="ECO:0008006" key="4">
    <source>
        <dbReference type="Google" id="ProtNLM"/>
    </source>
</evidence>
<feature type="transmembrane region" description="Helical" evidence="1">
    <location>
        <begin position="95"/>
        <end position="121"/>
    </location>
</feature>
<sequence>MTAPTTREPGRMASIEAMGFTGIVFAVLTLIGVEMLRGMPGWSADHAAVEQWFAQSGNRTRLTSVVLIMVVASIALLWFIGTLRRRLGQREDQLFATVFLGSGVILIGLLLTSVAAFAVPATIAQQLSPAAAADAYPASHGLGMVLITIIAPRISAVFMLSLANLARVTRAFPRWLTLLSTAAALFMLIAVTTEIRIAWVLPAWSLVIGIYIVTQRKHLAPE</sequence>
<feature type="transmembrane region" description="Helical" evidence="1">
    <location>
        <begin position="12"/>
        <end position="33"/>
    </location>
</feature>
<keyword evidence="1" id="KW-0812">Transmembrane</keyword>
<keyword evidence="1" id="KW-0472">Membrane</keyword>
<feature type="transmembrane region" description="Helical" evidence="1">
    <location>
        <begin position="197"/>
        <end position="214"/>
    </location>
</feature>
<gene>
    <name evidence="2" type="ORF">KHQ06_37515</name>
</gene>
<dbReference type="EMBL" id="CP074371">
    <property type="protein sequence ID" value="QVI21555.1"/>
    <property type="molecule type" value="Genomic_DNA"/>
</dbReference>
<evidence type="ECO:0000256" key="1">
    <source>
        <dbReference type="SAM" id="Phobius"/>
    </source>
</evidence>
<feature type="transmembrane region" description="Helical" evidence="1">
    <location>
        <begin position="62"/>
        <end position="83"/>
    </location>
</feature>
<dbReference type="Proteomes" id="UP000683310">
    <property type="component" value="Chromosome"/>
</dbReference>
<evidence type="ECO:0000313" key="2">
    <source>
        <dbReference type="EMBL" id="QVI21555.1"/>
    </source>
</evidence>